<keyword evidence="5 6" id="KW-0472">Membrane</keyword>
<evidence type="ECO:0000256" key="1">
    <source>
        <dbReference type="ARBA" id="ARBA00004651"/>
    </source>
</evidence>
<protein>
    <submittedName>
        <fullName evidence="8">Bacterial type II secretion system protein F domain protein</fullName>
    </submittedName>
</protein>
<feature type="transmembrane region" description="Helical" evidence="6">
    <location>
        <begin position="155"/>
        <end position="176"/>
    </location>
</feature>
<gene>
    <name evidence="8" type="ORF">Pla8534_67540</name>
</gene>
<dbReference type="EMBL" id="CP036433">
    <property type="protein sequence ID" value="QDU98843.1"/>
    <property type="molecule type" value="Genomic_DNA"/>
</dbReference>
<dbReference type="AlphaFoldDB" id="A0A518E459"/>
<organism evidence="8 9">
    <name type="scientific">Lignipirellula cremea</name>
    <dbReference type="NCBI Taxonomy" id="2528010"/>
    <lineage>
        <taxon>Bacteria</taxon>
        <taxon>Pseudomonadati</taxon>
        <taxon>Planctomycetota</taxon>
        <taxon>Planctomycetia</taxon>
        <taxon>Pirellulales</taxon>
        <taxon>Pirellulaceae</taxon>
        <taxon>Lignipirellula</taxon>
    </lineage>
</organism>
<name>A0A518E459_9BACT</name>
<comment type="subcellular location">
    <subcellularLocation>
        <location evidence="1">Cell membrane</location>
        <topology evidence="1">Multi-pass membrane protein</topology>
    </subcellularLocation>
</comment>
<evidence type="ECO:0000256" key="3">
    <source>
        <dbReference type="ARBA" id="ARBA00022692"/>
    </source>
</evidence>
<proteinExistence type="predicted"/>
<dbReference type="InterPro" id="IPR018076">
    <property type="entry name" value="T2SS_GspF_dom"/>
</dbReference>
<feature type="transmembrane region" description="Helical" evidence="6">
    <location>
        <begin position="188"/>
        <end position="210"/>
    </location>
</feature>
<feature type="transmembrane region" description="Helical" evidence="6">
    <location>
        <begin position="6"/>
        <end position="26"/>
    </location>
</feature>
<evidence type="ECO:0000313" key="8">
    <source>
        <dbReference type="EMBL" id="QDU98843.1"/>
    </source>
</evidence>
<dbReference type="KEGG" id="lcre:Pla8534_67540"/>
<accession>A0A518E459</accession>
<dbReference type="Proteomes" id="UP000317648">
    <property type="component" value="Chromosome"/>
</dbReference>
<evidence type="ECO:0000256" key="4">
    <source>
        <dbReference type="ARBA" id="ARBA00022989"/>
    </source>
</evidence>
<reference evidence="8 9" key="1">
    <citation type="submission" date="2019-02" db="EMBL/GenBank/DDBJ databases">
        <title>Deep-cultivation of Planctomycetes and their phenomic and genomic characterization uncovers novel biology.</title>
        <authorList>
            <person name="Wiegand S."/>
            <person name="Jogler M."/>
            <person name="Boedeker C."/>
            <person name="Pinto D."/>
            <person name="Vollmers J."/>
            <person name="Rivas-Marin E."/>
            <person name="Kohn T."/>
            <person name="Peeters S.H."/>
            <person name="Heuer A."/>
            <person name="Rast P."/>
            <person name="Oberbeckmann S."/>
            <person name="Bunk B."/>
            <person name="Jeske O."/>
            <person name="Meyerdierks A."/>
            <person name="Storesund J.E."/>
            <person name="Kallscheuer N."/>
            <person name="Luecker S."/>
            <person name="Lage O.M."/>
            <person name="Pohl T."/>
            <person name="Merkel B.J."/>
            <person name="Hornburger P."/>
            <person name="Mueller R.-W."/>
            <person name="Bruemmer F."/>
            <person name="Labrenz M."/>
            <person name="Spormann A.M."/>
            <person name="Op den Camp H."/>
            <person name="Overmann J."/>
            <person name="Amann R."/>
            <person name="Jetten M.S.M."/>
            <person name="Mascher T."/>
            <person name="Medema M.H."/>
            <person name="Devos D.P."/>
            <person name="Kaster A.-K."/>
            <person name="Ovreas L."/>
            <person name="Rohde M."/>
            <person name="Galperin M.Y."/>
            <person name="Jogler C."/>
        </authorList>
    </citation>
    <scope>NUCLEOTIDE SEQUENCE [LARGE SCALE GENOMIC DNA]</scope>
    <source>
        <strain evidence="8 9">Pla85_3_4</strain>
    </source>
</reference>
<keyword evidence="4 6" id="KW-1133">Transmembrane helix</keyword>
<dbReference type="Gene3D" id="1.20.81.30">
    <property type="entry name" value="Type II secretion system (T2SS), domain F"/>
    <property type="match status" value="1"/>
</dbReference>
<sequence length="215" mass="23239">MGLYFLVGMPWPYCVSLAVIASLLGSQFESFLATRKEAKLEAQLADAVDIMVGALGAGAGVAGALEAALQETHAPLRGQLEEILGRIRLGDQPQSVFQNLSERIPLETFLLFASTLAVHWEVGGSLAPTLATVGRTIRDRIDISRRIRSNTAQSTISTMMMVGLTYFIALVVYNNGPEQMKAFLGTSIGSFFAAGSMLLQAVGIVWMSYISRMKF</sequence>
<dbReference type="Pfam" id="PF00482">
    <property type="entry name" value="T2SSF"/>
    <property type="match status" value="1"/>
</dbReference>
<dbReference type="PANTHER" id="PTHR35007:SF1">
    <property type="entry name" value="PILUS ASSEMBLY PROTEIN"/>
    <property type="match status" value="1"/>
</dbReference>
<evidence type="ECO:0000313" key="9">
    <source>
        <dbReference type="Proteomes" id="UP000317648"/>
    </source>
</evidence>
<evidence type="ECO:0000256" key="2">
    <source>
        <dbReference type="ARBA" id="ARBA00022475"/>
    </source>
</evidence>
<keyword evidence="2" id="KW-1003">Cell membrane</keyword>
<feature type="domain" description="Type II secretion system protein GspF" evidence="7">
    <location>
        <begin position="49"/>
        <end position="172"/>
    </location>
</feature>
<evidence type="ECO:0000259" key="7">
    <source>
        <dbReference type="Pfam" id="PF00482"/>
    </source>
</evidence>
<keyword evidence="9" id="KW-1185">Reference proteome</keyword>
<dbReference type="PANTHER" id="PTHR35007">
    <property type="entry name" value="INTEGRAL MEMBRANE PROTEIN-RELATED"/>
    <property type="match status" value="1"/>
</dbReference>
<dbReference type="GO" id="GO:0005886">
    <property type="term" value="C:plasma membrane"/>
    <property type="evidence" value="ECO:0007669"/>
    <property type="project" value="UniProtKB-SubCell"/>
</dbReference>
<evidence type="ECO:0000256" key="6">
    <source>
        <dbReference type="SAM" id="Phobius"/>
    </source>
</evidence>
<evidence type="ECO:0000256" key="5">
    <source>
        <dbReference type="ARBA" id="ARBA00023136"/>
    </source>
</evidence>
<keyword evidence="3 6" id="KW-0812">Transmembrane</keyword>
<dbReference type="InterPro" id="IPR042094">
    <property type="entry name" value="T2SS_GspF_sf"/>
</dbReference>